<sequence>MSNTLFQRNGNNNIFQTSQQNSNTWTIPQPQKKRDVQGSYRAKFEQIKIQVVDDKNVLSTSIIFQPQYDKMTMIMIRLEDYYLIRAQQIDDFHISTIQNAIQCKRFNPTLISKVAGQPINIPLFPIQKGTNSIWESNNQTQQQQNIFNTNVSSSLNDNRQQNNFFSSMNNQNNQQQQQQQKQQFGNIFNAPPINNNTNTNNTVNIFSNPRQDQQQQNIFNSNVYNNNKPQSEFNNYQTKDTNLPWTQQQQQSGNIFQQNKPQLQIQIPNQLQTNNNDTNQFNNFNNQNNNNNQSINSIFSQPQQQFMNNNIQQPFSQQQQQNSQQQLMFQQQQFQQQQQQQQIYPLQIPSQPFQPFQNINTINMLSNDLQMIQYQNQMNPIQFIKQSVDMINNFTTTLNNSIQEMEKLYKLEEEKYLEQEYLINQLEQKKRIERQKKQQEINLLPKKKNDSHNLFRMMPSSSNLNLANSQKSSRISIQQQQSQINCGFTTSRISQKSNKTKREYIIEIYFEESENFITFNEEFNDIKSKIDFKEQILQKIDQMHVFKSDKHAYFEKSEFIIDENNNQDNHQTLSFRILQTYRPILTKKGYYTLPDINQLTINQLKNVEDFTIFNEFGSLRWDSPTNLLYLNLDRIVDIQDSKVEVYDLDQIHEYLKPKINKKLNKSCLITLKVPITINKDNYESELKFLQQKCKEQNIELIEIDQNKQQFIVRVDHFSIYTFVHDENDEQQQQSENSKQQQSQQECNNKKENSLEQEFYEKQQTFFQQVYDLQNLSKQSTNQKILKINQTKRQNIQFVQDFQICVSNKEMNEIDYQICQYFMQEYEIQKEIPIENQFCIKLLQCLFSIRNNNQSQLVPYEKRLLGQRLQYFNILFGNSLIQLQDYIDLIEIYPDQYEFSDLNHIQRPNQFQQGLSLILFFESILESRIKDNIQSSYIEKVIKEIKNNSLDQTQKQQQILQFLSSQPTQKIQLPIKIDDWISEILQWKVNQSFVQYSQEWWLGLLNLLEQFEIQSTELASLIYFLSSKFNRSLDKIYNYLNKNNDTMSLFLELLIYNQDKANIKIHKRIITNKISFLIENNENTQFILQILNQFQELFSKSEYQKYKELIFKMQNTLFFVNKFQIIDKQIHLQKLIYQQDFINLGIYILSLKSPIFQEYVQYIFQYTIPILIIFGMNECLQNIIKEIKLKQNIYKLKEREQKILNMSEMFCGTMMFENQVFQNFESKNVFEYQMLQILDEYYFI</sequence>
<feature type="coiled-coil region" evidence="1">
    <location>
        <begin position="409"/>
        <end position="443"/>
    </location>
</feature>
<dbReference type="PANTHER" id="PTHR23198">
    <property type="entry name" value="NUCLEOPORIN"/>
    <property type="match status" value="1"/>
</dbReference>
<keyword evidence="5" id="KW-1185">Reference proteome</keyword>
<dbReference type="Pfam" id="PF04096">
    <property type="entry name" value="Nucleoporin2"/>
    <property type="match status" value="1"/>
</dbReference>
<dbReference type="EMBL" id="CAJJDM010000038">
    <property type="protein sequence ID" value="CAD8066635.1"/>
    <property type="molecule type" value="Genomic_DNA"/>
</dbReference>
<gene>
    <name evidence="4" type="ORF">PPRIM_AZ9-3.1.T0390219</name>
</gene>
<protein>
    <recommendedName>
        <fullName evidence="3">Peptidase S59 domain-containing protein</fullName>
    </recommendedName>
</protein>
<feature type="domain" description="Peptidase S59" evidence="3">
    <location>
        <begin position="587"/>
        <end position="717"/>
    </location>
</feature>
<evidence type="ECO:0000313" key="4">
    <source>
        <dbReference type="EMBL" id="CAD8066635.1"/>
    </source>
</evidence>
<feature type="region of interest" description="Disordered" evidence="2">
    <location>
        <begin position="728"/>
        <end position="747"/>
    </location>
</feature>
<feature type="region of interest" description="Disordered" evidence="2">
    <location>
        <begin position="152"/>
        <end position="182"/>
    </location>
</feature>
<evidence type="ECO:0000313" key="5">
    <source>
        <dbReference type="Proteomes" id="UP000688137"/>
    </source>
</evidence>
<feature type="coiled-coil region" evidence="1">
    <location>
        <begin position="679"/>
        <end position="706"/>
    </location>
</feature>
<dbReference type="GO" id="GO:0006606">
    <property type="term" value="P:protein import into nucleus"/>
    <property type="evidence" value="ECO:0007669"/>
    <property type="project" value="TreeGrafter"/>
</dbReference>
<dbReference type="PANTHER" id="PTHR23198:SF6">
    <property type="entry name" value="NUCLEAR PORE COMPLEX PROTEIN NUP98-NUP96"/>
    <property type="match status" value="1"/>
</dbReference>
<organism evidence="4 5">
    <name type="scientific">Paramecium primaurelia</name>
    <dbReference type="NCBI Taxonomy" id="5886"/>
    <lineage>
        <taxon>Eukaryota</taxon>
        <taxon>Sar</taxon>
        <taxon>Alveolata</taxon>
        <taxon>Ciliophora</taxon>
        <taxon>Intramacronucleata</taxon>
        <taxon>Oligohymenophorea</taxon>
        <taxon>Peniculida</taxon>
        <taxon>Parameciidae</taxon>
        <taxon>Paramecium</taxon>
    </lineage>
</organism>
<dbReference type="Proteomes" id="UP000688137">
    <property type="component" value="Unassembled WGS sequence"/>
</dbReference>
<feature type="compositionally biased region" description="Polar residues" evidence="2">
    <location>
        <begin position="1"/>
        <end position="29"/>
    </location>
</feature>
<proteinExistence type="predicted"/>
<evidence type="ECO:0000256" key="1">
    <source>
        <dbReference type="SAM" id="Coils"/>
    </source>
</evidence>
<feature type="compositionally biased region" description="Low complexity" evidence="2">
    <location>
        <begin position="730"/>
        <end position="746"/>
    </location>
</feature>
<dbReference type="InterPro" id="IPR007230">
    <property type="entry name" value="Nup98_auto-Pept-S59_dom"/>
</dbReference>
<dbReference type="GO" id="GO:0006405">
    <property type="term" value="P:RNA export from nucleus"/>
    <property type="evidence" value="ECO:0007669"/>
    <property type="project" value="TreeGrafter"/>
</dbReference>
<dbReference type="GO" id="GO:0034398">
    <property type="term" value="P:telomere tethering at nuclear periphery"/>
    <property type="evidence" value="ECO:0007669"/>
    <property type="project" value="TreeGrafter"/>
</dbReference>
<dbReference type="GO" id="GO:0000973">
    <property type="term" value="P:post-transcriptional tethering of RNA polymerase II gene DNA at nuclear periphery"/>
    <property type="evidence" value="ECO:0007669"/>
    <property type="project" value="TreeGrafter"/>
</dbReference>
<dbReference type="GO" id="GO:0044614">
    <property type="term" value="C:nuclear pore cytoplasmic filaments"/>
    <property type="evidence" value="ECO:0007669"/>
    <property type="project" value="TreeGrafter"/>
</dbReference>
<dbReference type="GO" id="GO:0017056">
    <property type="term" value="F:structural constituent of nuclear pore"/>
    <property type="evidence" value="ECO:0007669"/>
    <property type="project" value="InterPro"/>
</dbReference>
<dbReference type="GO" id="GO:0008139">
    <property type="term" value="F:nuclear localization sequence binding"/>
    <property type="evidence" value="ECO:0007669"/>
    <property type="project" value="TreeGrafter"/>
</dbReference>
<dbReference type="AlphaFoldDB" id="A0A8S1LJQ2"/>
<name>A0A8S1LJQ2_PARPR</name>
<evidence type="ECO:0000259" key="3">
    <source>
        <dbReference type="PROSITE" id="PS51434"/>
    </source>
</evidence>
<dbReference type="GO" id="GO:0003723">
    <property type="term" value="F:RNA binding"/>
    <property type="evidence" value="ECO:0007669"/>
    <property type="project" value="TreeGrafter"/>
</dbReference>
<reference evidence="4" key="1">
    <citation type="submission" date="2021-01" db="EMBL/GenBank/DDBJ databases">
        <authorList>
            <consortium name="Genoscope - CEA"/>
            <person name="William W."/>
        </authorList>
    </citation>
    <scope>NUCLEOTIDE SEQUENCE</scope>
</reference>
<feature type="region of interest" description="Disordered" evidence="2">
    <location>
        <begin position="1"/>
        <end position="31"/>
    </location>
</feature>
<evidence type="ECO:0000256" key="2">
    <source>
        <dbReference type="SAM" id="MobiDB-lite"/>
    </source>
</evidence>
<comment type="caution">
    <text evidence="4">The sequence shown here is derived from an EMBL/GenBank/DDBJ whole genome shotgun (WGS) entry which is preliminary data.</text>
</comment>
<feature type="compositionally biased region" description="Low complexity" evidence="2">
    <location>
        <begin position="158"/>
        <end position="182"/>
    </location>
</feature>
<keyword evidence="1" id="KW-0175">Coiled coil</keyword>
<dbReference type="InterPro" id="IPR037665">
    <property type="entry name" value="Nucleoporin_S59-like"/>
</dbReference>
<dbReference type="PROSITE" id="PS51434">
    <property type="entry name" value="NUP_C"/>
    <property type="match status" value="1"/>
</dbReference>
<accession>A0A8S1LJQ2</accession>